<dbReference type="GO" id="GO:0016887">
    <property type="term" value="F:ATP hydrolysis activity"/>
    <property type="evidence" value="ECO:0007669"/>
    <property type="project" value="InterPro"/>
</dbReference>
<dbReference type="PANTHER" id="PTHR43158">
    <property type="entry name" value="SKFA PEPTIDE EXPORT ATP-BINDING PROTEIN SKFE"/>
    <property type="match status" value="1"/>
</dbReference>
<accession>A0A7S4T3F1</accession>
<dbReference type="PANTHER" id="PTHR43158:SF2">
    <property type="entry name" value="SKFA PEPTIDE EXPORT ATP-BINDING PROTEIN SKFE"/>
    <property type="match status" value="1"/>
</dbReference>
<feature type="region of interest" description="Disordered" evidence="3">
    <location>
        <begin position="261"/>
        <end position="287"/>
    </location>
</feature>
<dbReference type="InterPro" id="IPR003439">
    <property type="entry name" value="ABC_transporter-like_ATP-bd"/>
</dbReference>
<keyword evidence="1" id="KW-0547">Nucleotide-binding</keyword>
<evidence type="ECO:0000259" key="4">
    <source>
        <dbReference type="PROSITE" id="PS50893"/>
    </source>
</evidence>
<feature type="region of interest" description="Disordered" evidence="3">
    <location>
        <begin position="553"/>
        <end position="577"/>
    </location>
</feature>
<evidence type="ECO:0000256" key="2">
    <source>
        <dbReference type="ARBA" id="ARBA00022840"/>
    </source>
</evidence>
<dbReference type="AlphaFoldDB" id="A0A7S4T3F1"/>
<organism evidence="5">
    <name type="scientific">Alexandrium monilatum</name>
    <dbReference type="NCBI Taxonomy" id="311494"/>
    <lineage>
        <taxon>Eukaryota</taxon>
        <taxon>Sar</taxon>
        <taxon>Alveolata</taxon>
        <taxon>Dinophyceae</taxon>
        <taxon>Gonyaulacales</taxon>
        <taxon>Pyrocystaceae</taxon>
        <taxon>Alexandrium</taxon>
    </lineage>
</organism>
<feature type="compositionally biased region" description="Low complexity" evidence="3">
    <location>
        <begin position="673"/>
        <end position="689"/>
    </location>
</feature>
<dbReference type="Gene3D" id="3.40.50.300">
    <property type="entry name" value="P-loop containing nucleotide triphosphate hydrolases"/>
    <property type="match status" value="2"/>
</dbReference>
<dbReference type="GO" id="GO:0005524">
    <property type="term" value="F:ATP binding"/>
    <property type="evidence" value="ECO:0007669"/>
    <property type="project" value="UniProtKB-KW"/>
</dbReference>
<dbReference type="Pfam" id="PF00005">
    <property type="entry name" value="ABC_tran"/>
    <property type="match status" value="2"/>
</dbReference>
<feature type="domain" description="ABC transporter" evidence="4">
    <location>
        <begin position="9"/>
        <end position="251"/>
    </location>
</feature>
<gene>
    <name evidence="5" type="ORF">AMON00008_LOCUS61720</name>
</gene>
<dbReference type="PROSITE" id="PS50893">
    <property type="entry name" value="ABC_TRANSPORTER_2"/>
    <property type="match status" value="2"/>
</dbReference>
<dbReference type="EMBL" id="HBNR01086145">
    <property type="protein sequence ID" value="CAE4664046.1"/>
    <property type="molecule type" value="Transcribed_RNA"/>
</dbReference>
<dbReference type="InterPro" id="IPR003593">
    <property type="entry name" value="AAA+_ATPase"/>
</dbReference>
<feature type="region of interest" description="Disordered" evidence="3">
    <location>
        <begin position="673"/>
        <end position="692"/>
    </location>
</feature>
<dbReference type="SUPFAM" id="SSF52540">
    <property type="entry name" value="P-loop containing nucleoside triphosphate hydrolases"/>
    <property type="match status" value="2"/>
</dbReference>
<proteinExistence type="predicted"/>
<feature type="region of interest" description="Disordered" evidence="3">
    <location>
        <begin position="605"/>
        <end position="626"/>
    </location>
</feature>
<dbReference type="SMART" id="SM00382">
    <property type="entry name" value="AAA"/>
    <property type="match status" value="2"/>
</dbReference>
<dbReference type="InterPro" id="IPR027417">
    <property type="entry name" value="P-loop_NTPase"/>
</dbReference>
<sequence length="710" mass="73071">MAADDASAVRVDGLSFSMFPGGPELLRDVSLRLPAGARCVLIGANGAGKSTLLELIAGKKMAPAGCVKVLDGDPFRGPSGQKVALVQGVLRTAGEPLGEGSGALVRVWQALGLGDPGASEAAPAGEPGPCGDSRMQELLDLFGLGRLLLRYCGSLSDGERRRLELARKLRDRRPVLLLDEATTDLDLLIREKLLGFLRADGSTVVNVTHVFDGLEAWATHVLQMHEGRLVRCEAVPPEGGDRPWGADGGLFPMAANWISAASTGATPPPPPPPAAPPAADGGATPVTDGPAVQVKDLAFAYAPWAPVALRLDELALPRGCRCVLVGLNGCGKSTLLSVLAGRRLVAQPAVVHVLGQRAFHDHAKLDPQIAILSTEWKKQVAEMSAARAMSFKDLASAALQALVAAGHDMAHLAGRMVRLTQMLGIDPTKPLGLLSDGMMRRAQIALKLLCPVRVLLVDEVTADLDVLSRRALLDFLREEAEAGCAVLYCTHILDGLEGWASSLLWVRPGGLTARLVSLESPPPAQAEGLPEGLPGGSSTALLRRVLSMLREDEGVEPAPLPEVPAPAAGGEDAALPSGWRDREATHAGAYGSYAWNADRGPQDAWSFGSVAPEPPKLHAGASASGPLPGAGGGGGAFGAGPLTAAPSTAFPGALGGHGAWTAAPGFGGPAAPAPLGAAPAPRAGDPFGFGSRGNSVPLQELIARGVVPPQ</sequence>
<keyword evidence="2" id="KW-0067">ATP-binding</keyword>
<evidence type="ECO:0000313" key="5">
    <source>
        <dbReference type="EMBL" id="CAE4664046.1"/>
    </source>
</evidence>
<name>A0A7S4T3F1_9DINO</name>
<evidence type="ECO:0000256" key="3">
    <source>
        <dbReference type="SAM" id="MobiDB-lite"/>
    </source>
</evidence>
<reference evidence="5" key="1">
    <citation type="submission" date="2021-01" db="EMBL/GenBank/DDBJ databases">
        <authorList>
            <person name="Corre E."/>
            <person name="Pelletier E."/>
            <person name="Niang G."/>
            <person name="Scheremetjew M."/>
            <person name="Finn R."/>
            <person name="Kale V."/>
            <person name="Holt S."/>
            <person name="Cochrane G."/>
            <person name="Meng A."/>
            <person name="Brown T."/>
            <person name="Cohen L."/>
        </authorList>
    </citation>
    <scope>NUCLEOTIDE SEQUENCE</scope>
    <source>
        <strain evidence="5">CCMP3105</strain>
    </source>
</reference>
<protein>
    <recommendedName>
        <fullName evidence="4">ABC transporter domain-containing protein</fullName>
    </recommendedName>
</protein>
<evidence type="ECO:0000256" key="1">
    <source>
        <dbReference type="ARBA" id="ARBA00022741"/>
    </source>
</evidence>
<feature type="compositionally biased region" description="Pro residues" evidence="3">
    <location>
        <begin position="266"/>
        <end position="276"/>
    </location>
</feature>
<feature type="compositionally biased region" description="Low complexity" evidence="3">
    <location>
        <begin position="565"/>
        <end position="576"/>
    </location>
</feature>
<feature type="domain" description="ABC transporter" evidence="4">
    <location>
        <begin position="292"/>
        <end position="533"/>
    </location>
</feature>